<proteinExistence type="predicted"/>
<keyword evidence="1" id="KW-1133">Transmembrane helix</keyword>
<dbReference type="Proteomes" id="UP000019225">
    <property type="component" value="Chromosome"/>
</dbReference>
<feature type="transmembrane region" description="Helical" evidence="1">
    <location>
        <begin position="7"/>
        <end position="27"/>
    </location>
</feature>
<keyword evidence="1" id="KW-0472">Membrane</keyword>
<organism evidence="2 3">
    <name type="scientific">Kutzneria albida DSM 43870</name>
    <dbReference type="NCBI Taxonomy" id="1449976"/>
    <lineage>
        <taxon>Bacteria</taxon>
        <taxon>Bacillati</taxon>
        <taxon>Actinomycetota</taxon>
        <taxon>Actinomycetes</taxon>
        <taxon>Pseudonocardiales</taxon>
        <taxon>Pseudonocardiaceae</taxon>
        <taxon>Kutzneria</taxon>
    </lineage>
</organism>
<dbReference type="EMBL" id="CP007155">
    <property type="protein sequence ID" value="AHH95149.1"/>
    <property type="molecule type" value="Genomic_DNA"/>
</dbReference>
<dbReference type="OrthoDB" id="3695826at2"/>
<dbReference type="KEGG" id="kal:KALB_1778"/>
<evidence type="ECO:0000313" key="2">
    <source>
        <dbReference type="EMBL" id="AHH95149.1"/>
    </source>
</evidence>
<gene>
    <name evidence="2" type="ORF">KALB_1778</name>
</gene>
<dbReference type="HOGENOM" id="CLU_1862947_0_0_11"/>
<reference evidence="2 3" key="1">
    <citation type="journal article" date="2014" name="BMC Genomics">
        <title>Complete genome sequence of producer of the glycopeptide antibiotic Aculeximycin Kutzneria albida DSM 43870T, a representative of minor genus of Pseudonocardiaceae.</title>
        <authorList>
            <person name="Rebets Y."/>
            <person name="Tokovenko B."/>
            <person name="Lushchyk I."/>
            <person name="Ruckert C."/>
            <person name="Zaburannyi N."/>
            <person name="Bechthold A."/>
            <person name="Kalinowski J."/>
            <person name="Luzhetskyy A."/>
        </authorList>
    </citation>
    <scope>NUCLEOTIDE SEQUENCE [LARGE SCALE GENOMIC DNA]</scope>
    <source>
        <strain evidence="2">DSM 43870</strain>
    </source>
</reference>
<protein>
    <submittedName>
        <fullName evidence="2">Putative secreted protein</fullName>
    </submittedName>
</protein>
<keyword evidence="3" id="KW-1185">Reference proteome</keyword>
<dbReference type="AlphaFoldDB" id="W5WAF0"/>
<dbReference type="eggNOG" id="ENOG5031J2I">
    <property type="taxonomic scope" value="Bacteria"/>
</dbReference>
<evidence type="ECO:0000313" key="3">
    <source>
        <dbReference type="Proteomes" id="UP000019225"/>
    </source>
</evidence>
<dbReference type="STRING" id="1449976.KALB_1778"/>
<sequence>MGQRARILVIAVAAVLAVGGAVLVLTWRPSENTVTLQGDSAHYGVRVVLDAARTGQRAVDVRITPHTGAGDPDQVAVEPAMPAHSHAVEPLAVPPVGAGHFHADGSLFLMPGQWELTVSVTTAGHRDQITFPLSVNN</sequence>
<keyword evidence="1" id="KW-0812">Transmembrane</keyword>
<accession>W5WAF0</accession>
<evidence type="ECO:0000256" key="1">
    <source>
        <dbReference type="SAM" id="Phobius"/>
    </source>
</evidence>
<name>W5WAF0_9PSEU</name>
<dbReference type="RefSeq" id="WP_025355346.1">
    <property type="nucleotide sequence ID" value="NZ_CP007155.1"/>
</dbReference>